<evidence type="ECO:0000256" key="3">
    <source>
        <dbReference type="ARBA" id="ARBA00011949"/>
    </source>
</evidence>
<feature type="binding site" evidence="14">
    <location>
        <position position="62"/>
    </location>
    <ligand>
        <name>ATP</name>
        <dbReference type="ChEBI" id="CHEBI:30616"/>
    </ligand>
</feature>
<evidence type="ECO:0000256" key="7">
    <source>
        <dbReference type="ARBA" id="ARBA00022679"/>
    </source>
</evidence>
<evidence type="ECO:0000256" key="10">
    <source>
        <dbReference type="ARBA" id="ARBA00022840"/>
    </source>
</evidence>
<dbReference type="Gene3D" id="2.40.30.10">
    <property type="entry name" value="Translation factors"/>
    <property type="match status" value="1"/>
</dbReference>
<evidence type="ECO:0000256" key="12">
    <source>
        <dbReference type="ARBA" id="ARBA00023157"/>
    </source>
</evidence>
<keyword evidence="5 14" id="KW-0963">Cytoplasm</keyword>
<keyword evidence="8 14" id="KW-0819">tRNA processing</keyword>
<proteinExistence type="inferred from homology"/>
<keyword evidence="6 14" id="KW-0820">tRNA-binding</keyword>
<feature type="domain" description="tRNA-specific 2-thiouridylase MnmA-like central" evidence="16">
    <location>
        <begin position="231"/>
        <end position="298"/>
    </location>
</feature>
<feature type="site" description="Interaction with tRNA" evidence="14">
    <location>
        <position position="152"/>
    </location>
</feature>
<evidence type="ECO:0000256" key="5">
    <source>
        <dbReference type="ARBA" id="ARBA00022490"/>
    </source>
</evidence>
<feature type="active site" description="Nucleophile" evidence="14">
    <location>
        <position position="127"/>
    </location>
</feature>
<keyword evidence="7 14" id="KW-0808">Transferase</keyword>
<evidence type="ECO:0000256" key="11">
    <source>
        <dbReference type="ARBA" id="ARBA00022884"/>
    </source>
</evidence>
<comment type="subcellular location">
    <subcellularLocation>
        <location evidence="1 14">Cytoplasm</location>
    </subcellularLocation>
</comment>
<dbReference type="InterPro" id="IPR014729">
    <property type="entry name" value="Rossmann-like_a/b/a_fold"/>
</dbReference>
<feature type="active site" description="Cysteine persulfide intermediate" evidence="14">
    <location>
        <position position="223"/>
    </location>
</feature>
<dbReference type="EC" id="2.8.1.13" evidence="3 14"/>
<dbReference type="FunFam" id="2.30.30.280:FF:000001">
    <property type="entry name" value="tRNA-specific 2-thiouridylase MnmA"/>
    <property type="match status" value="1"/>
</dbReference>
<dbReference type="GO" id="GO:0005737">
    <property type="term" value="C:cytoplasm"/>
    <property type="evidence" value="ECO:0007669"/>
    <property type="project" value="UniProtKB-SubCell"/>
</dbReference>
<dbReference type="GO" id="GO:0002143">
    <property type="term" value="P:tRNA wobble position uridine thiolation"/>
    <property type="evidence" value="ECO:0007669"/>
    <property type="project" value="TreeGrafter"/>
</dbReference>
<evidence type="ECO:0000256" key="9">
    <source>
        <dbReference type="ARBA" id="ARBA00022741"/>
    </source>
</evidence>
<keyword evidence="11 14" id="KW-0694">RNA-binding</keyword>
<evidence type="ECO:0000256" key="1">
    <source>
        <dbReference type="ARBA" id="ARBA00004496"/>
    </source>
</evidence>
<dbReference type="FunFam" id="2.40.30.10:FF:000023">
    <property type="entry name" value="tRNA-specific 2-thiouridylase MnmA"/>
    <property type="match status" value="1"/>
</dbReference>
<feature type="binding site" evidence="14">
    <location>
        <begin position="36"/>
        <end position="43"/>
    </location>
    <ligand>
        <name>ATP</name>
        <dbReference type="ChEBI" id="CHEBI:30616"/>
    </ligand>
</feature>
<reference evidence="18" key="1">
    <citation type="submission" date="2016-11" db="EMBL/GenBank/DDBJ databases">
        <authorList>
            <person name="Varghese N."/>
            <person name="Submissions S."/>
        </authorList>
    </citation>
    <scope>NUCLEOTIDE SEQUENCE [LARGE SCALE GENOMIC DNA]</scope>
    <source>
        <strain evidence="18">DSM 16579</strain>
    </source>
</reference>
<accession>A0A1M5I750</accession>
<feature type="region of interest" description="Interaction with tRNA" evidence="14">
    <location>
        <begin position="335"/>
        <end position="336"/>
    </location>
</feature>
<feature type="domain" description="tRNA-specific 2-thiouridylase MnmA-like C-terminal" evidence="15">
    <location>
        <begin position="309"/>
        <end position="384"/>
    </location>
</feature>
<dbReference type="InterPro" id="IPR046885">
    <property type="entry name" value="MnmA-like_C"/>
</dbReference>
<evidence type="ECO:0000313" key="18">
    <source>
        <dbReference type="Proteomes" id="UP000184517"/>
    </source>
</evidence>
<keyword evidence="9 14" id="KW-0547">Nucleotide-binding</keyword>
<comment type="catalytic activity">
    <reaction evidence="13 14">
        <text>S-sulfanyl-L-cysteinyl-[protein] + uridine(34) in tRNA + AH2 + ATP = 2-thiouridine(34) in tRNA + L-cysteinyl-[protein] + A + AMP + diphosphate + H(+)</text>
        <dbReference type="Rhea" id="RHEA:47032"/>
        <dbReference type="Rhea" id="RHEA-COMP:10131"/>
        <dbReference type="Rhea" id="RHEA-COMP:11726"/>
        <dbReference type="Rhea" id="RHEA-COMP:11727"/>
        <dbReference type="Rhea" id="RHEA-COMP:11728"/>
        <dbReference type="ChEBI" id="CHEBI:13193"/>
        <dbReference type="ChEBI" id="CHEBI:15378"/>
        <dbReference type="ChEBI" id="CHEBI:17499"/>
        <dbReference type="ChEBI" id="CHEBI:29950"/>
        <dbReference type="ChEBI" id="CHEBI:30616"/>
        <dbReference type="ChEBI" id="CHEBI:33019"/>
        <dbReference type="ChEBI" id="CHEBI:61963"/>
        <dbReference type="ChEBI" id="CHEBI:65315"/>
        <dbReference type="ChEBI" id="CHEBI:87170"/>
        <dbReference type="ChEBI" id="CHEBI:456215"/>
        <dbReference type="EC" id="2.8.1.13"/>
    </reaction>
</comment>
<gene>
    <name evidence="14" type="primary">mnmA</name>
    <name evidence="17" type="ORF">SAMN02745753_03537</name>
</gene>
<evidence type="ECO:0000256" key="8">
    <source>
        <dbReference type="ARBA" id="ARBA00022694"/>
    </source>
</evidence>
<dbReference type="AlphaFoldDB" id="A0A1M5I750"/>
<sequence length="390" mass="43882">MPLRITKLTVEKKPVMKESHYLTDQPANHDKKVIVGMSGGVDSSVSALILMQQGYQVEGLFMKNWDEDDGTEYCTAKDDLADAQAVSDKLGIKLHTANFAAEYWDNVFEHFLAEYKAGRTPNPDILCNKEIKFKAFLEYAMALNADYIATGHYVRRGEKDGEPLLLKGLDGNKDQSYFLYAVGKDEIAKTLFPVGELEKPEVRRLAEEFGLATHNKKDSTGICFIGERRFKDFLEQYLPAQPGDIETLEGDKIARHHGLMYHTIGQRQGLGIGGLAKYSDDPWYVVEKDLERNVLIVTQGGQHESLFKTHLIADNFDWVARKKPAFPLTCKAKCRYRQPDQECTINELADGRVEVSFVEPQRAVTPGQSVVFYEDEVCLGGGIINVAFNK</sequence>
<dbReference type="GO" id="GO:0032259">
    <property type="term" value="P:methylation"/>
    <property type="evidence" value="ECO:0007669"/>
    <property type="project" value="UniProtKB-KW"/>
</dbReference>
<organism evidence="17 18">
    <name type="scientific">Marinomonas polaris DSM 16579</name>
    <dbReference type="NCBI Taxonomy" id="1122206"/>
    <lineage>
        <taxon>Bacteria</taxon>
        <taxon>Pseudomonadati</taxon>
        <taxon>Pseudomonadota</taxon>
        <taxon>Gammaproteobacteria</taxon>
        <taxon>Oceanospirillales</taxon>
        <taxon>Oceanospirillaceae</taxon>
        <taxon>Marinomonas</taxon>
    </lineage>
</organism>
<dbReference type="PANTHER" id="PTHR11933">
    <property type="entry name" value="TRNA 5-METHYLAMINOMETHYL-2-THIOURIDYLATE -METHYLTRANSFERASE"/>
    <property type="match status" value="1"/>
</dbReference>
<evidence type="ECO:0000259" key="16">
    <source>
        <dbReference type="Pfam" id="PF20259"/>
    </source>
</evidence>
<dbReference type="InterPro" id="IPR023382">
    <property type="entry name" value="MnmA-like_central_sf"/>
</dbReference>
<dbReference type="GO" id="GO:0005524">
    <property type="term" value="F:ATP binding"/>
    <property type="evidence" value="ECO:0007669"/>
    <property type="project" value="UniProtKB-KW"/>
</dbReference>
<evidence type="ECO:0000256" key="14">
    <source>
        <dbReference type="HAMAP-Rule" id="MF_00144"/>
    </source>
</evidence>
<dbReference type="NCBIfam" id="NF001138">
    <property type="entry name" value="PRK00143.1"/>
    <property type="match status" value="1"/>
</dbReference>
<dbReference type="Proteomes" id="UP000184517">
    <property type="component" value="Unassembled WGS sequence"/>
</dbReference>
<evidence type="ECO:0000259" key="15">
    <source>
        <dbReference type="Pfam" id="PF20258"/>
    </source>
</evidence>
<dbReference type="GO" id="GO:0000049">
    <property type="term" value="F:tRNA binding"/>
    <property type="evidence" value="ECO:0007669"/>
    <property type="project" value="UniProtKB-KW"/>
</dbReference>
<keyword evidence="10 14" id="KW-0067">ATP-binding</keyword>
<evidence type="ECO:0000256" key="13">
    <source>
        <dbReference type="ARBA" id="ARBA00051542"/>
    </source>
</evidence>
<evidence type="ECO:0000256" key="2">
    <source>
        <dbReference type="ARBA" id="ARBA00006191"/>
    </source>
</evidence>
<feature type="binding site" evidence="14">
    <location>
        <position position="151"/>
    </location>
    <ligand>
        <name>ATP</name>
        <dbReference type="ChEBI" id="CHEBI:30616"/>
    </ligand>
</feature>
<feature type="site" description="Interaction with tRNA" evidence="14">
    <location>
        <position position="368"/>
    </location>
</feature>
<dbReference type="Pfam" id="PF03054">
    <property type="entry name" value="tRNA_Me_trans"/>
    <property type="match status" value="1"/>
</dbReference>
<protein>
    <recommendedName>
        <fullName evidence="4 14">tRNA-specific 2-thiouridylase MnmA</fullName>
        <ecNumber evidence="3 14">2.8.1.13</ecNumber>
    </recommendedName>
</protein>
<evidence type="ECO:0000256" key="4">
    <source>
        <dbReference type="ARBA" id="ARBA00013805"/>
    </source>
</evidence>
<evidence type="ECO:0000313" key="17">
    <source>
        <dbReference type="EMBL" id="SHG23997.1"/>
    </source>
</evidence>
<comment type="caution">
    <text evidence="14">Lacks conserved residue(s) required for the propagation of feature annotation.</text>
</comment>
<comment type="similarity">
    <text evidence="2 14">Belongs to the MnmA/TRMU family.</text>
</comment>
<feature type="region of interest" description="Interaction with tRNA" evidence="14">
    <location>
        <begin position="173"/>
        <end position="175"/>
    </location>
</feature>
<keyword evidence="12" id="KW-1015">Disulfide bond</keyword>
<dbReference type="CDD" id="cd01998">
    <property type="entry name" value="MnmA_TRMU-like"/>
    <property type="match status" value="1"/>
</dbReference>
<dbReference type="STRING" id="1122206.SAMN02745753_03537"/>
<dbReference type="SUPFAM" id="SSF52402">
    <property type="entry name" value="Adenine nucleotide alpha hydrolases-like"/>
    <property type="match status" value="1"/>
</dbReference>
<dbReference type="GO" id="GO:0103016">
    <property type="term" value="F:tRNA-uridine 2-sulfurtransferase activity"/>
    <property type="evidence" value="ECO:0007669"/>
    <property type="project" value="UniProtKB-EC"/>
</dbReference>
<dbReference type="Gene3D" id="2.30.30.280">
    <property type="entry name" value="Adenine nucleotide alpha hydrolases-like domains"/>
    <property type="match status" value="1"/>
</dbReference>
<comment type="function">
    <text evidence="14">Catalyzes the 2-thiolation of uridine at the wobble position (U34) of tRNA, leading to the formation of s(2)U34.</text>
</comment>
<dbReference type="InterPro" id="IPR004506">
    <property type="entry name" value="MnmA-like"/>
</dbReference>
<dbReference type="FunFam" id="3.40.50.620:FF:000004">
    <property type="entry name" value="tRNA-specific 2-thiouridylase MnmA"/>
    <property type="match status" value="1"/>
</dbReference>
<dbReference type="InterPro" id="IPR046884">
    <property type="entry name" value="MnmA-like_central"/>
</dbReference>
<feature type="region of interest" description="Interaction with target base in tRNA" evidence="14">
    <location>
        <begin position="122"/>
        <end position="124"/>
    </location>
</feature>
<name>A0A1M5I750_9GAMM</name>
<dbReference type="PANTHER" id="PTHR11933:SF5">
    <property type="entry name" value="MITOCHONDRIAL TRNA-SPECIFIC 2-THIOURIDYLASE 1"/>
    <property type="match status" value="1"/>
</dbReference>
<dbReference type="NCBIfam" id="TIGR00420">
    <property type="entry name" value="trmU"/>
    <property type="match status" value="1"/>
</dbReference>
<dbReference type="GO" id="GO:0008168">
    <property type="term" value="F:methyltransferase activity"/>
    <property type="evidence" value="ECO:0007669"/>
    <property type="project" value="UniProtKB-KW"/>
</dbReference>
<dbReference type="Pfam" id="PF20259">
    <property type="entry name" value="tRNA_Me_trans_M"/>
    <property type="match status" value="1"/>
</dbReference>
<keyword evidence="18" id="KW-1185">Reference proteome</keyword>
<dbReference type="EMBL" id="FQVF01000018">
    <property type="protein sequence ID" value="SHG23997.1"/>
    <property type="molecule type" value="Genomic_DNA"/>
</dbReference>
<evidence type="ECO:0000256" key="6">
    <source>
        <dbReference type="ARBA" id="ARBA00022555"/>
    </source>
</evidence>
<keyword evidence="17" id="KW-0489">Methyltransferase</keyword>
<dbReference type="Gene3D" id="3.40.50.620">
    <property type="entry name" value="HUPs"/>
    <property type="match status" value="1"/>
</dbReference>
<dbReference type="HAMAP" id="MF_00144">
    <property type="entry name" value="tRNA_thiouridyl_MnmA"/>
    <property type="match status" value="1"/>
</dbReference>
<dbReference type="Pfam" id="PF20258">
    <property type="entry name" value="tRNA_Me_trans_C"/>
    <property type="match status" value="1"/>
</dbReference>